<dbReference type="RefSeq" id="WP_123122077.1">
    <property type="nucleotide sequence ID" value="NZ_RJJR01000016.1"/>
</dbReference>
<gene>
    <name evidence="2" type="ORF">EFY79_17685</name>
</gene>
<evidence type="ECO:0000256" key="1">
    <source>
        <dbReference type="SAM" id="MobiDB-lite"/>
    </source>
</evidence>
<evidence type="ECO:0000313" key="2">
    <source>
        <dbReference type="EMBL" id="RNI33820.1"/>
    </source>
</evidence>
<organism evidence="2 3">
    <name type="scientific">Hanamia caeni</name>
    <dbReference type="NCBI Taxonomy" id="2294116"/>
    <lineage>
        <taxon>Bacteria</taxon>
        <taxon>Pseudomonadati</taxon>
        <taxon>Bacteroidota</taxon>
        <taxon>Chitinophagia</taxon>
        <taxon>Chitinophagales</taxon>
        <taxon>Chitinophagaceae</taxon>
        <taxon>Hanamia</taxon>
    </lineage>
</organism>
<sequence length="330" mass="38851">MLLLNYNTKEKMQCDPKIKDCCVKEKQPPETNTAGDCCYDGWIIEFKNFDSRFKKADNTVNYITKRLEHLGTQRDMWKSWKDELDKVCDFTKKICRQLEIVLHHTSRISRNEWLTKRAINLLFCMIRDFYMQIDLLKKKYDHLVNCIKCLNNPGLVPGQGVMALVEDYGKKTIIVLQTRDTLLEAVITSISMVNNINKNLGHHGHQFGLTTVLQEWKRVFNCEGKNEEENDDRRRNEFGREDFYKQDREQEFEDTGLEPDLRFPVCESKYYKKIEGRYQEDSKKYTDLSKWLLEETKERDNLKALRDGLSSVITDPNVDPSKRCATSGTK</sequence>
<evidence type="ECO:0000313" key="3">
    <source>
        <dbReference type="Proteomes" id="UP000267223"/>
    </source>
</evidence>
<comment type="caution">
    <text evidence="2">The sequence shown here is derived from an EMBL/GenBank/DDBJ whole genome shotgun (WGS) entry which is preliminary data.</text>
</comment>
<accession>A0A3M9N7P1</accession>
<name>A0A3M9N7P1_9BACT</name>
<feature type="region of interest" description="Disordered" evidence="1">
    <location>
        <begin position="311"/>
        <end position="330"/>
    </location>
</feature>
<dbReference type="EMBL" id="RJJR01000016">
    <property type="protein sequence ID" value="RNI33820.1"/>
    <property type="molecule type" value="Genomic_DNA"/>
</dbReference>
<dbReference type="AlphaFoldDB" id="A0A3M9N7P1"/>
<proteinExistence type="predicted"/>
<protein>
    <submittedName>
        <fullName evidence="2">Uncharacterized protein</fullName>
    </submittedName>
</protein>
<reference evidence="2 3" key="1">
    <citation type="submission" date="2018-11" db="EMBL/GenBank/DDBJ databases">
        <title>Draft genome sequence of Ferruginibacter sp. BO-59.</title>
        <authorList>
            <person name="Im W.T."/>
        </authorList>
    </citation>
    <scope>NUCLEOTIDE SEQUENCE [LARGE SCALE GENOMIC DNA]</scope>
    <source>
        <strain evidence="2 3">BO-59</strain>
    </source>
</reference>
<dbReference type="Proteomes" id="UP000267223">
    <property type="component" value="Unassembled WGS sequence"/>
</dbReference>
<dbReference type="OrthoDB" id="639931at2"/>
<keyword evidence="3" id="KW-1185">Reference proteome</keyword>